<protein>
    <submittedName>
        <fullName evidence="2">Uncharacterized protein</fullName>
    </submittedName>
</protein>
<dbReference type="Proteomes" id="UP000297245">
    <property type="component" value="Unassembled WGS sequence"/>
</dbReference>
<feature type="region of interest" description="Disordered" evidence="1">
    <location>
        <begin position="30"/>
        <end position="108"/>
    </location>
</feature>
<dbReference type="EMBL" id="ML179046">
    <property type="protein sequence ID" value="THV05824.1"/>
    <property type="molecule type" value="Genomic_DNA"/>
</dbReference>
<evidence type="ECO:0000313" key="2">
    <source>
        <dbReference type="EMBL" id="THV05824.1"/>
    </source>
</evidence>
<feature type="compositionally biased region" description="Low complexity" evidence="1">
    <location>
        <begin position="37"/>
        <end position="64"/>
    </location>
</feature>
<organism evidence="2 3">
    <name type="scientific">Dendrothele bispora (strain CBS 962.96)</name>
    <dbReference type="NCBI Taxonomy" id="1314807"/>
    <lineage>
        <taxon>Eukaryota</taxon>
        <taxon>Fungi</taxon>
        <taxon>Dikarya</taxon>
        <taxon>Basidiomycota</taxon>
        <taxon>Agaricomycotina</taxon>
        <taxon>Agaricomycetes</taxon>
        <taxon>Agaricomycetidae</taxon>
        <taxon>Agaricales</taxon>
        <taxon>Agaricales incertae sedis</taxon>
        <taxon>Dendrothele</taxon>
    </lineage>
</organism>
<keyword evidence="3" id="KW-1185">Reference proteome</keyword>
<sequence>MRRRSFLNVARSPSLFRILEDMKVLREMARVRRERSGSTSSLSSTHSSNSAHSRSDSISSTSSSGARPGPNADDNEEVFLSSPVEQEGVQGFGTSRPLPTPPASAVSPVAPSVNFAGPGYETATAKKVKDLSLSTVVTSF</sequence>
<evidence type="ECO:0000313" key="3">
    <source>
        <dbReference type="Proteomes" id="UP000297245"/>
    </source>
</evidence>
<reference evidence="2 3" key="1">
    <citation type="journal article" date="2019" name="Nat. Ecol. Evol.">
        <title>Megaphylogeny resolves global patterns of mushroom evolution.</title>
        <authorList>
            <person name="Varga T."/>
            <person name="Krizsan K."/>
            <person name="Foldi C."/>
            <person name="Dima B."/>
            <person name="Sanchez-Garcia M."/>
            <person name="Sanchez-Ramirez S."/>
            <person name="Szollosi G.J."/>
            <person name="Szarkandi J.G."/>
            <person name="Papp V."/>
            <person name="Albert L."/>
            <person name="Andreopoulos W."/>
            <person name="Angelini C."/>
            <person name="Antonin V."/>
            <person name="Barry K.W."/>
            <person name="Bougher N.L."/>
            <person name="Buchanan P."/>
            <person name="Buyck B."/>
            <person name="Bense V."/>
            <person name="Catcheside P."/>
            <person name="Chovatia M."/>
            <person name="Cooper J."/>
            <person name="Damon W."/>
            <person name="Desjardin D."/>
            <person name="Finy P."/>
            <person name="Geml J."/>
            <person name="Haridas S."/>
            <person name="Hughes K."/>
            <person name="Justo A."/>
            <person name="Karasinski D."/>
            <person name="Kautmanova I."/>
            <person name="Kiss B."/>
            <person name="Kocsube S."/>
            <person name="Kotiranta H."/>
            <person name="LaButti K.M."/>
            <person name="Lechner B.E."/>
            <person name="Liimatainen K."/>
            <person name="Lipzen A."/>
            <person name="Lukacs Z."/>
            <person name="Mihaltcheva S."/>
            <person name="Morgado L.N."/>
            <person name="Niskanen T."/>
            <person name="Noordeloos M.E."/>
            <person name="Ohm R.A."/>
            <person name="Ortiz-Santana B."/>
            <person name="Ovrebo C."/>
            <person name="Racz N."/>
            <person name="Riley R."/>
            <person name="Savchenko A."/>
            <person name="Shiryaev A."/>
            <person name="Soop K."/>
            <person name="Spirin V."/>
            <person name="Szebenyi C."/>
            <person name="Tomsovsky M."/>
            <person name="Tulloss R.E."/>
            <person name="Uehling J."/>
            <person name="Grigoriev I.V."/>
            <person name="Vagvolgyi C."/>
            <person name="Papp T."/>
            <person name="Martin F.M."/>
            <person name="Miettinen O."/>
            <person name="Hibbett D.S."/>
            <person name="Nagy L.G."/>
        </authorList>
    </citation>
    <scope>NUCLEOTIDE SEQUENCE [LARGE SCALE GENOMIC DNA]</scope>
    <source>
        <strain evidence="2 3">CBS 962.96</strain>
    </source>
</reference>
<proteinExistence type="predicted"/>
<dbReference type="AlphaFoldDB" id="A0A4S8MTV7"/>
<gene>
    <name evidence="2" type="ORF">K435DRAFT_61747</name>
</gene>
<evidence type="ECO:0000256" key="1">
    <source>
        <dbReference type="SAM" id="MobiDB-lite"/>
    </source>
</evidence>
<name>A0A4S8MTV7_DENBC</name>
<accession>A0A4S8MTV7</accession>